<reference evidence="12 13" key="1">
    <citation type="submission" date="2020-08" db="EMBL/GenBank/DDBJ databases">
        <title>Genomic Encyclopedia of Type Strains, Phase IV (KMG-V): Genome sequencing to study the core and pangenomes of soil and plant-associated prokaryotes.</title>
        <authorList>
            <person name="Whitman W."/>
        </authorList>
    </citation>
    <scope>NUCLEOTIDE SEQUENCE [LARGE SCALE GENOMIC DNA]</scope>
    <source>
        <strain evidence="12 13">X5P3</strain>
    </source>
</reference>
<protein>
    <recommendedName>
        <fullName evidence="3">histidine kinase</fullName>
        <ecNumber evidence="3">2.7.13.3</ecNumber>
    </recommendedName>
</protein>
<dbReference type="InterPro" id="IPR004358">
    <property type="entry name" value="Sig_transdc_His_kin-like_C"/>
</dbReference>
<evidence type="ECO:0000256" key="1">
    <source>
        <dbReference type="ARBA" id="ARBA00000085"/>
    </source>
</evidence>
<evidence type="ECO:0000256" key="6">
    <source>
        <dbReference type="ARBA" id="ARBA00022692"/>
    </source>
</evidence>
<evidence type="ECO:0000256" key="8">
    <source>
        <dbReference type="ARBA" id="ARBA00022989"/>
    </source>
</evidence>
<dbReference type="SMART" id="SM00387">
    <property type="entry name" value="HATPase_c"/>
    <property type="match status" value="1"/>
</dbReference>
<dbReference type="EMBL" id="JACHIO010000011">
    <property type="protein sequence ID" value="MBB5064591.1"/>
    <property type="molecule type" value="Genomic_DNA"/>
</dbReference>
<proteinExistence type="predicted"/>
<dbReference type="Proteomes" id="UP000584867">
    <property type="component" value="Unassembled WGS sequence"/>
</dbReference>
<accession>A0A7W8EAD3</accession>
<comment type="caution">
    <text evidence="12">The sequence shown here is derived from an EMBL/GenBank/DDBJ whole genome shotgun (WGS) entry which is preliminary data.</text>
</comment>
<dbReference type="InterPro" id="IPR005467">
    <property type="entry name" value="His_kinase_dom"/>
</dbReference>
<dbReference type="Gene3D" id="3.30.565.10">
    <property type="entry name" value="Histidine kinase-like ATPase, C-terminal domain"/>
    <property type="match status" value="1"/>
</dbReference>
<dbReference type="AlphaFoldDB" id="A0A7W8EAD3"/>
<dbReference type="GO" id="GO:0005886">
    <property type="term" value="C:plasma membrane"/>
    <property type="evidence" value="ECO:0007669"/>
    <property type="project" value="TreeGrafter"/>
</dbReference>
<evidence type="ECO:0000256" key="5">
    <source>
        <dbReference type="ARBA" id="ARBA00022679"/>
    </source>
</evidence>
<organism evidence="12 13">
    <name type="scientific">Granulicella mallensis</name>
    <dbReference type="NCBI Taxonomy" id="940614"/>
    <lineage>
        <taxon>Bacteria</taxon>
        <taxon>Pseudomonadati</taxon>
        <taxon>Acidobacteriota</taxon>
        <taxon>Terriglobia</taxon>
        <taxon>Terriglobales</taxon>
        <taxon>Acidobacteriaceae</taxon>
        <taxon>Granulicella</taxon>
    </lineage>
</organism>
<dbReference type="SUPFAM" id="SSF47384">
    <property type="entry name" value="Homodimeric domain of signal transducing histidine kinase"/>
    <property type="match status" value="1"/>
</dbReference>
<evidence type="ECO:0000313" key="13">
    <source>
        <dbReference type="Proteomes" id="UP000584867"/>
    </source>
</evidence>
<keyword evidence="6 10" id="KW-0812">Transmembrane</keyword>
<dbReference type="SUPFAM" id="SSF55874">
    <property type="entry name" value="ATPase domain of HSP90 chaperone/DNA topoisomerase II/histidine kinase"/>
    <property type="match status" value="1"/>
</dbReference>
<evidence type="ECO:0000313" key="12">
    <source>
        <dbReference type="EMBL" id="MBB5064591.1"/>
    </source>
</evidence>
<dbReference type="InterPro" id="IPR036890">
    <property type="entry name" value="HATPase_C_sf"/>
</dbReference>
<keyword evidence="5" id="KW-0808">Transferase</keyword>
<comment type="subcellular location">
    <subcellularLocation>
        <location evidence="2">Membrane</location>
    </subcellularLocation>
</comment>
<feature type="transmembrane region" description="Helical" evidence="10">
    <location>
        <begin position="166"/>
        <end position="188"/>
    </location>
</feature>
<dbReference type="Pfam" id="PF02518">
    <property type="entry name" value="HATPase_c"/>
    <property type="match status" value="1"/>
</dbReference>
<keyword evidence="4" id="KW-0597">Phosphoprotein</keyword>
<dbReference type="GO" id="GO:0000155">
    <property type="term" value="F:phosphorelay sensor kinase activity"/>
    <property type="evidence" value="ECO:0007669"/>
    <property type="project" value="InterPro"/>
</dbReference>
<dbReference type="EC" id="2.7.13.3" evidence="3"/>
<dbReference type="FunFam" id="3.30.565.10:FF:000006">
    <property type="entry name" value="Sensor histidine kinase WalK"/>
    <property type="match status" value="1"/>
</dbReference>
<dbReference type="Pfam" id="PF00512">
    <property type="entry name" value="HisKA"/>
    <property type="match status" value="1"/>
</dbReference>
<dbReference type="RefSeq" id="WP_184256600.1">
    <property type="nucleotide sequence ID" value="NZ_JACHIO010000011.1"/>
</dbReference>
<dbReference type="CDD" id="cd00082">
    <property type="entry name" value="HisKA"/>
    <property type="match status" value="1"/>
</dbReference>
<dbReference type="InterPro" id="IPR003594">
    <property type="entry name" value="HATPase_dom"/>
</dbReference>
<dbReference type="CDD" id="cd00075">
    <property type="entry name" value="HATPase"/>
    <property type="match status" value="1"/>
</dbReference>
<dbReference type="PROSITE" id="PS50109">
    <property type="entry name" value="HIS_KIN"/>
    <property type="match status" value="1"/>
</dbReference>
<dbReference type="PANTHER" id="PTHR45436">
    <property type="entry name" value="SENSOR HISTIDINE KINASE YKOH"/>
    <property type="match status" value="1"/>
</dbReference>
<dbReference type="PANTHER" id="PTHR45436:SF5">
    <property type="entry name" value="SENSOR HISTIDINE KINASE TRCS"/>
    <property type="match status" value="1"/>
</dbReference>
<evidence type="ECO:0000256" key="9">
    <source>
        <dbReference type="ARBA" id="ARBA00023136"/>
    </source>
</evidence>
<name>A0A7W8EAD3_9BACT</name>
<evidence type="ECO:0000256" key="10">
    <source>
        <dbReference type="SAM" id="Phobius"/>
    </source>
</evidence>
<evidence type="ECO:0000259" key="11">
    <source>
        <dbReference type="PROSITE" id="PS50109"/>
    </source>
</evidence>
<dbReference type="InterPro" id="IPR036097">
    <property type="entry name" value="HisK_dim/P_sf"/>
</dbReference>
<feature type="transmembrane region" description="Helical" evidence="10">
    <location>
        <begin position="6"/>
        <end position="30"/>
    </location>
</feature>
<comment type="catalytic activity">
    <reaction evidence="1">
        <text>ATP + protein L-histidine = ADP + protein N-phospho-L-histidine.</text>
        <dbReference type="EC" id="2.7.13.3"/>
    </reaction>
</comment>
<evidence type="ECO:0000256" key="2">
    <source>
        <dbReference type="ARBA" id="ARBA00004370"/>
    </source>
</evidence>
<sequence>MKSRSLTHRLIAGVLLAEFLCAALFSAVAITHEMHGRRRAFDVMLRGRADSLMGAVQDAEDPEDNVMVDPTELSLPSEDAYAVATPAGHVLGSSPKSSPELLAALESPHKEGYFNFAIGDKQYRAIRTPGMRVIDREEKTGALRIPVTVLYAAPTAHLWHEAVEAVSFYMATGALLLALTALALVWLLRRWLAPLHELAERASHVSVQAWEFVPPEAALHTRELEPMASSIQKLLAGLQQSFERQRQFTGDAAHELKTSIAVLKSSLQLLSLRQRTAEEYESGIEGVLVDTQRMEELTERMLALARLEEAPSKSQESVDLSSVVQAVAERLRPVAELRQVLLGTAVQDSSRVALSLDDAEILCSNLILNALQHSAGGSHVMASVENQTGIVALMVEDHGEGILAEALPHVFDRFYRADASRSRNSGGAGLGLAMCKAIAERCGGSIEIVSIPGTGTRVRVILPASTTNKDIFSDA</sequence>
<dbReference type="InterPro" id="IPR003661">
    <property type="entry name" value="HisK_dim/P_dom"/>
</dbReference>
<keyword evidence="8 10" id="KW-1133">Transmembrane helix</keyword>
<feature type="domain" description="Histidine kinase" evidence="11">
    <location>
        <begin position="251"/>
        <end position="466"/>
    </location>
</feature>
<dbReference type="InterPro" id="IPR050428">
    <property type="entry name" value="TCS_sensor_his_kinase"/>
</dbReference>
<dbReference type="SMART" id="SM00388">
    <property type="entry name" value="HisKA"/>
    <property type="match status" value="1"/>
</dbReference>
<keyword evidence="7 12" id="KW-0418">Kinase</keyword>
<evidence type="ECO:0000256" key="3">
    <source>
        <dbReference type="ARBA" id="ARBA00012438"/>
    </source>
</evidence>
<evidence type="ECO:0000256" key="7">
    <source>
        <dbReference type="ARBA" id="ARBA00022777"/>
    </source>
</evidence>
<dbReference type="Gene3D" id="1.10.287.130">
    <property type="match status" value="1"/>
</dbReference>
<keyword evidence="9 10" id="KW-0472">Membrane</keyword>
<dbReference type="PRINTS" id="PR00344">
    <property type="entry name" value="BCTRLSENSOR"/>
</dbReference>
<gene>
    <name evidence="12" type="ORF">HDF15_002949</name>
</gene>
<evidence type="ECO:0000256" key="4">
    <source>
        <dbReference type="ARBA" id="ARBA00022553"/>
    </source>
</evidence>